<reference evidence="4" key="1">
    <citation type="journal article" date="2019" name="PLoS Negl. Trop. Dis.">
        <title>Revisiting the worldwide diversity of Leptospira species in the environment.</title>
        <authorList>
            <person name="Vincent A.T."/>
            <person name="Schiettekatte O."/>
            <person name="Bourhy P."/>
            <person name="Veyrier F.J."/>
            <person name="Picardeau M."/>
        </authorList>
    </citation>
    <scope>NUCLEOTIDE SEQUENCE [LARGE SCALE GENOMIC DNA]</scope>
    <source>
        <strain evidence="4">201601955</strain>
    </source>
</reference>
<dbReference type="InterPro" id="IPR019734">
    <property type="entry name" value="TPR_rpt"/>
</dbReference>
<dbReference type="SUPFAM" id="SSF48452">
    <property type="entry name" value="TPR-like"/>
    <property type="match status" value="1"/>
</dbReference>
<name>A0ABY2NJP9_9LEPT</name>
<proteinExistence type="predicted"/>
<feature type="repeat" description="TPR" evidence="1">
    <location>
        <begin position="63"/>
        <end position="96"/>
    </location>
</feature>
<evidence type="ECO:0008006" key="5">
    <source>
        <dbReference type="Google" id="ProtNLM"/>
    </source>
</evidence>
<keyword evidence="4" id="KW-1185">Reference proteome</keyword>
<accession>A0ABY2NJP9</accession>
<evidence type="ECO:0000313" key="3">
    <source>
        <dbReference type="EMBL" id="TGM45987.1"/>
    </source>
</evidence>
<keyword evidence="2" id="KW-0472">Membrane</keyword>
<dbReference type="EMBL" id="RQHF01000038">
    <property type="protein sequence ID" value="TGM45987.1"/>
    <property type="molecule type" value="Genomic_DNA"/>
</dbReference>
<gene>
    <name evidence="3" type="ORF">EHQ95_17530</name>
</gene>
<sequence>MKGIYLILSLSLIQFSLYSQKAEDPLQIAKTLYKEKKFQAAEDEIQKHSEIQFSNPEYDLLQSKVWIELGNQNYNQRKFSTAYKYYSKAYEFWSADPLVQQRYYELKNKDLVDEVEIQDIKKTKIVILKEKKKEVSDEESLFKNELSLLRLKIDDSELSISKKIESINEKIIFLIIGNIVFMNLLLISIGVIIFLFLKLKV</sequence>
<comment type="caution">
    <text evidence="3">The sequence shown here is derived from an EMBL/GenBank/DDBJ whole genome shotgun (WGS) entry which is preliminary data.</text>
</comment>
<organism evidence="3 4">
    <name type="scientific">Leptospira vanthielii</name>
    <dbReference type="NCBI Taxonomy" id="293085"/>
    <lineage>
        <taxon>Bacteria</taxon>
        <taxon>Pseudomonadati</taxon>
        <taxon>Spirochaetota</taxon>
        <taxon>Spirochaetia</taxon>
        <taxon>Leptospirales</taxon>
        <taxon>Leptospiraceae</taxon>
        <taxon>Leptospira</taxon>
    </lineage>
</organism>
<keyword evidence="2" id="KW-0812">Transmembrane</keyword>
<dbReference type="InterPro" id="IPR011990">
    <property type="entry name" value="TPR-like_helical_dom_sf"/>
</dbReference>
<feature type="transmembrane region" description="Helical" evidence="2">
    <location>
        <begin position="171"/>
        <end position="197"/>
    </location>
</feature>
<dbReference type="RefSeq" id="WP_135660663.1">
    <property type="nucleotide sequence ID" value="NZ_RQHF01000038.1"/>
</dbReference>
<dbReference type="Proteomes" id="UP000298112">
    <property type="component" value="Unassembled WGS sequence"/>
</dbReference>
<evidence type="ECO:0000256" key="2">
    <source>
        <dbReference type="SAM" id="Phobius"/>
    </source>
</evidence>
<protein>
    <recommendedName>
        <fullName evidence="5">Tetratricopeptide repeat protein</fullName>
    </recommendedName>
</protein>
<dbReference type="Gene3D" id="1.25.40.10">
    <property type="entry name" value="Tetratricopeptide repeat domain"/>
    <property type="match status" value="1"/>
</dbReference>
<keyword evidence="2" id="KW-1133">Transmembrane helix</keyword>
<dbReference type="PROSITE" id="PS50005">
    <property type="entry name" value="TPR"/>
    <property type="match status" value="1"/>
</dbReference>
<keyword evidence="1" id="KW-0802">TPR repeat</keyword>
<evidence type="ECO:0000313" key="4">
    <source>
        <dbReference type="Proteomes" id="UP000298112"/>
    </source>
</evidence>
<evidence type="ECO:0000256" key="1">
    <source>
        <dbReference type="PROSITE-ProRule" id="PRU00339"/>
    </source>
</evidence>